<comment type="caution">
    <text evidence="1">The sequence shown here is derived from an EMBL/GenBank/DDBJ whole genome shotgun (WGS) entry which is preliminary data.</text>
</comment>
<keyword evidence="2" id="KW-1185">Reference proteome</keyword>
<dbReference type="Proteomes" id="UP001164250">
    <property type="component" value="Chromosome 11"/>
</dbReference>
<name>A0ACC1A957_9ROSI</name>
<sequence length="343" mass="38545">MEVVQQDHFDRLPDALLLLIFNKLLDVKALSRCLSVCKRFSSLIPQTNALFVSIPSRIPASKPGNGLCLASLRIFFNRVFTKPFKHCRRIVASKSPSSKSSNGHHSFINVLKKFEDVKFIHVQFPFYGSGIDLVGGDCLVKWKAEFGGQLKSCIILGATSYFLAKVKELQEQEQEEERFLTDDELRVRIIWTISCLIAASARHHFLKKILLDHPNLESVVISDEQKQGKLCMGREELVEMRGCMEPFAASKPLLIERTKVPDLSIKLSYAPELELPVSGYRMRGATLVVIRPVDGDLMRKGLSDGELLGSGFDGDHGDEKVFAEAVGEMMKMKKSYVMTMNSF</sequence>
<evidence type="ECO:0000313" key="1">
    <source>
        <dbReference type="EMBL" id="KAJ0083567.1"/>
    </source>
</evidence>
<accession>A0ACC1A957</accession>
<proteinExistence type="predicted"/>
<evidence type="ECO:0000313" key="2">
    <source>
        <dbReference type="Proteomes" id="UP001164250"/>
    </source>
</evidence>
<gene>
    <name evidence="1" type="ORF">Patl1_29435</name>
</gene>
<reference evidence="2" key="1">
    <citation type="journal article" date="2023" name="G3 (Bethesda)">
        <title>Genome assembly and association tests identify interacting loci associated with vigor, precocity, and sex in interspecific pistachio rootstocks.</title>
        <authorList>
            <person name="Palmer W."/>
            <person name="Jacygrad E."/>
            <person name="Sagayaradj S."/>
            <person name="Cavanaugh K."/>
            <person name="Han R."/>
            <person name="Bertier L."/>
            <person name="Beede B."/>
            <person name="Kafkas S."/>
            <person name="Golino D."/>
            <person name="Preece J."/>
            <person name="Michelmore R."/>
        </authorList>
    </citation>
    <scope>NUCLEOTIDE SEQUENCE [LARGE SCALE GENOMIC DNA]</scope>
</reference>
<protein>
    <submittedName>
        <fullName evidence="1">Uncharacterized protein</fullName>
    </submittedName>
</protein>
<dbReference type="EMBL" id="CM047907">
    <property type="protein sequence ID" value="KAJ0083567.1"/>
    <property type="molecule type" value="Genomic_DNA"/>
</dbReference>
<organism evidence="1 2">
    <name type="scientific">Pistacia atlantica</name>
    <dbReference type="NCBI Taxonomy" id="434234"/>
    <lineage>
        <taxon>Eukaryota</taxon>
        <taxon>Viridiplantae</taxon>
        <taxon>Streptophyta</taxon>
        <taxon>Embryophyta</taxon>
        <taxon>Tracheophyta</taxon>
        <taxon>Spermatophyta</taxon>
        <taxon>Magnoliopsida</taxon>
        <taxon>eudicotyledons</taxon>
        <taxon>Gunneridae</taxon>
        <taxon>Pentapetalae</taxon>
        <taxon>rosids</taxon>
        <taxon>malvids</taxon>
        <taxon>Sapindales</taxon>
        <taxon>Anacardiaceae</taxon>
        <taxon>Pistacia</taxon>
    </lineage>
</organism>